<keyword evidence="2" id="KW-1185">Reference proteome</keyword>
<sequence>MLTSRDKLLKNVEVQRWKIKLLKKYSVEIVWARRIALAQANHNLIKVNCAAGFEKINGRCRKVNGK</sequence>
<dbReference type="EMBL" id="JARPUR010000001">
    <property type="protein sequence ID" value="KAK4887080.1"/>
    <property type="molecule type" value="Genomic_DNA"/>
</dbReference>
<gene>
    <name evidence="1" type="ORF">RN001_003351</name>
</gene>
<name>A0AAN7PEW6_9COLE</name>
<evidence type="ECO:0000313" key="1">
    <source>
        <dbReference type="EMBL" id="KAK4887080.1"/>
    </source>
</evidence>
<protein>
    <submittedName>
        <fullName evidence="1">Uncharacterized protein</fullName>
    </submittedName>
</protein>
<organism evidence="1 2">
    <name type="scientific">Aquatica leii</name>
    <dbReference type="NCBI Taxonomy" id="1421715"/>
    <lineage>
        <taxon>Eukaryota</taxon>
        <taxon>Metazoa</taxon>
        <taxon>Ecdysozoa</taxon>
        <taxon>Arthropoda</taxon>
        <taxon>Hexapoda</taxon>
        <taxon>Insecta</taxon>
        <taxon>Pterygota</taxon>
        <taxon>Neoptera</taxon>
        <taxon>Endopterygota</taxon>
        <taxon>Coleoptera</taxon>
        <taxon>Polyphaga</taxon>
        <taxon>Elateriformia</taxon>
        <taxon>Elateroidea</taxon>
        <taxon>Lampyridae</taxon>
        <taxon>Luciolinae</taxon>
        <taxon>Aquatica</taxon>
    </lineage>
</organism>
<evidence type="ECO:0000313" key="2">
    <source>
        <dbReference type="Proteomes" id="UP001353858"/>
    </source>
</evidence>
<accession>A0AAN7PEW6</accession>
<reference evidence="2" key="1">
    <citation type="submission" date="2023-01" db="EMBL/GenBank/DDBJ databases">
        <title>Key to firefly adult light organ development and bioluminescence: homeobox transcription factors regulate luciferase expression and transportation to peroxisome.</title>
        <authorList>
            <person name="Fu X."/>
        </authorList>
    </citation>
    <scope>NUCLEOTIDE SEQUENCE [LARGE SCALE GENOMIC DNA]</scope>
</reference>
<proteinExistence type="predicted"/>
<comment type="caution">
    <text evidence="1">The sequence shown here is derived from an EMBL/GenBank/DDBJ whole genome shotgun (WGS) entry which is preliminary data.</text>
</comment>
<dbReference type="AlphaFoldDB" id="A0AAN7PEW6"/>
<dbReference type="Proteomes" id="UP001353858">
    <property type="component" value="Unassembled WGS sequence"/>
</dbReference>